<accession>A0A6V8KRZ0</accession>
<organism evidence="2 3">
    <name type="scientific">Phytohabitans rumicis</name>
    <dbReference type="NCBI Taxonomy" id="1076125"/>
    <lineage>
        <taxon>Bacteria</taxon>
        <taxon>Bacillati</taxon>
        <taxon>Actinomycetota</taxon>
        <taxon>Actinomycetes</taxon>
        <taxon>Micromonosporales</taxon>
        <taxon>Micromonosporaceae</taxon>
    </lineage>
</organism>
<dbReference type="Proteomes" id="UP000482960">
    <property type="component" value="Unassembled WGS sequence"/>
</dbReference>
<gene>
    <name evidence="2" type="ORF">Prum_015440</name>
</gene>
<comment type="caution">
    <text evidence="2">The sequence shown here is derived from an EMBL/GenBank/DDBJ whole genome shotgun (WGS) entry which is preliminary data.</text>
</comment>
<evidence type="ECO:0000313" key="3">
    <source>
        <dbReference type="Proteomes" id="UP000482960"/>
    </source>
</evidence>
<feature type="region of interest" description="Disordered" evidence="1">
    <location>
        <begin position="48"/>
        <end position="69"/>
    </location>
</feature>
<sequence length="119" mass="12597">MVGRVDVLVDVQPESVGEAVFQSVRGVPGIVHVGRSELKVSGAIHERPARRAQVGQQVRGDERDAGVEEPVDRALRDVAAVAAADDDHARAQRLSTFDDQLCDVVGVPDVLGGVGDDHV</sequence>
<evidence type="ECO:0000256" key="1">
    <source>
        <dbReference type="SAM" id="MobiDB-lite"/>
    </source>
</evidence>
<reference evidence="2 3" key="1">
    <citation type="submission" date="2020-03" db="EMBL/GenBank/DDBJ databases">
        <title>Whole genome shotgun sequence of Phytohabitans rumicis NBRC 108638.</title>
        <authorList>
            <person name="Komaki H."/>
            <person name="Tamura T."/>
        </authorList>
    </citation>
    <scope>NUCLEOTIDE SEQUENCE [LARGE SCALE GENOMIC DNA]</scope>
    <source>
        <strain evidence="2 3">NBRC 108638</strain>
    </source>
</reference>
<feature type="compositionally biased region" description="Basic and acidic residues" evidence="1">
    <location>
        <begin position="59"/>
        <end position="69"/>
    </location>
</feature>
<keyword evidence="3" id="KW-1185">Reference proteome</keyword>
<dbReference type="AlphaFoldDB" id="A0A6V8KRZ0"/>
<name>A0A6V8KRZ0_9ACTN</name>
<proteinExistence type="predicted"/>
<dbReference type="EMBL" id="BLPG01000001">
    <property type="protein sequence ID" value="GFJ87902.1"/>
    <property type="molecule type" value="Genomic_DNA"/>
</dbReference>
<protein>
    <submittedName>
        <fullName evidence="2">Uncharacterized protein</fullName>
    </submittedName>
</protein>
<evidence type="ECO:0000313" key="2">
    <source>
        <dbReference type="EMBL" id="GFJ87902.1"/>
    </source>
</evidence>
<reference evidence="2 3" key="2">
    <citation type="submission" date="2020-03" db="EMBL/GenBank/DDBJ databases">
        <authorList>
            <person name="Ichikawa N."/>
            <person name="Kimura A."/>
            <person name="Kitahashi Y."/>
            <person name="Uohara A."/>
        </authorList>
    </citation>
    <scope>NUCLEOTIDE SEQUENCE [LARGE SCALE GENOMIC DNA]</scope>
    <source>
        <strain evidence="2 3">NBRC 108638</strain>
    </source>
</reference>